<evidence type="ECO:0000259" key="2">
    <source>
        <dbReference type="PROSITE" id="PS50053"/>
    </source>
</evidence>
<name>A0A7S2X6W4_9EUKA</name>
<dbReference type="PROSITE" id="PS50053">
    <property type="entry name" value="UBIQUITIN_2"/>
    <property type="match status" value="1"/>
</dbReference>
<dbReference type="InterPro" id="IPR037140">
    <property type="entry name" value="VHL_beta_dom_sf"/>
</dbReference>
<proteinExistence type="predicted"/>
<dbReference type="Pfam" id="PF01847">
    <property type="entry name" value="VHL"/>
    <property type="match status" value="1"/>
</dbReference>
<reference evidence="3" key="1">
    <citation type="submission" date="2021-01" db="EMBL/GenBank/DDBJ databases">
        <authorList>
            <person name="Corre E."/>
            <person name="Pelletier E."/>
            <person name="Niang G."/>
            <person name="Scheremetjew M."/>
            <person name="Finn R."/>
            <person name="Kale V."/>
            <person name="Holt S."/>
            <person name="Cochrane G."/>
            <person name="Meng A."/>
            <person name="Brown T."/>
            <person name="Cohen L."/>
        </authorList>
    </citation>
    <scope>NUCLEOTIDE SEQUENCE</scope>
    <source>
        <strain evidence="3">CCMP622</strain>
    </source>
</reference>
<feature type="region of interest" description="Disordered" evidence="1">
    <location>
        <begin position="152"/>
        <end position="195"/>
    </location>
</feature>
<evidence type="ECO:0000256" key="1">
    <source>
        <dbReference type="SAM" id="MobiDB-lite"/>
    </source>
</evidence>
<feature type="compositionally biased region" description="Basic and acidic residues" evidence="1">
    <location>
        <begin position="155"/>
        <end position="192"/>
    </location>
</feature>
<dbReference type="AlphaFoldDB" id="A0A7S2X6W4"/>
<dbReference type="InterPro" id="IPR024053">
    <property type="entry name" value="VHL_beta_dom"/>
</dbReference>
<feature type="domain" description="Ubiquitin-like" evidence="2">
    <location>
        <begin position="47"/>
        <end position="84"/>
    </location>
</feature>
<evidence type="ECO:0000313" key="3">
    <source>
        <dbReference type="EMBL" id="CAD9746269.1"/>
    </source>
</evidence>
<organism evidence="3">
    <name type="scientific">Lotharella oceanica</name>
    <dbReference type="NCBI Taxonomy" id="641309"/>
    <lineage>
        <taxon>Eukaryota</taxon>
        <taxon>Sar</taxon>
        <taxon>Rhizaria</taxon>
        <taxon>Cercozoa</taxon>
        <taxon>Chlorarachniophyceae</taxon>
        <taxon>Lotharella</taxon>
    </lineage>
</organism>
<dbReference type="EMBL" id="HBHP01001864">
    <property type="protein sequence ID" value="CAD9746269.1"/>
    <property type="molecule type" value="Transcribed_RNA"/>
</dbReference>
<dbReference type="SUPFAM" id="SSF49468">
    <property type="entry name" value="VHL"/>
    <property type="match status" value="1"/>
</dbReference>
<dbReference type="InterPro" id="IPR000626">
    <property type="entry name" value="Ubiquitin-like_dom"/>
</dbReference>
<dbReference type="InterPro" id="IPR036208">
    <property type="entry name" value="VHL_sf"/>
</dbReference>
<gene>
    <name evidence="3" type="ORF">LSP00402_LOCUS1215</name>
</gene>
<sequence length="287" mass="33257">MEFSIRFNLSADNPPQNFPYAHASTRKYEMKGDEEMATLLNQLPGNSKYRIFYEGEVISDSPFKTLSDLKITDGTTLVAVAEKPFEKELQATLPLSKELEELNLSQYVSVVEKKQIRMVEAIAMLESEKRWKSFACEKIGMKPGHAARLRRLLRDKKEEAKSKEKKREDEKRAEQQKLRSKYDMSRSTDAKHSFSMNVSNESGKRIVAYWVDYQGKEKRYWACENGRSRNQQTFATHPWRFRDGENGEEVAWFVLRNDEIAQAGSGKIVRIEVTSGEFEPEMAKKQC</sequence>
<protein>
    <recommendedName>
        <fullName evidence="2">Ubiquitin-like domain-containing protein</fullName>
    </recommendedName>
</protein>
<dbReference type="Gene3D" id="2.60.40.780">
    <property type="entry name" value="von Hippel-Lindau disease tumour suppressor, beta domain"/>
    <property type="match status" value="1"/>
</dbReference>
<accession>A0A7S2X6W4</accession>